<dbReference type="Pfam" id="PF01326">
    <property type="entry name" value="PPDK_N"/>
    <property type="match status" value="1"/>
</dbReference>
<protein>
    <recommendedName>
        <fullName evidence="6">Phosphoenolpyruvate synthase</fullName>
        <ecNumber evidence="5">2.7.9.2</ecNumber>
    </recommendedName>
    <alternativeName>
        <fullName evidence="13">Pyruvate, water dikinase</fullName>
    </alternativeName>
</protein>
<dbReference type="Gene3D" id="3.30.470.20">
    <property type="entry name" value="ATP-grasp fold, B domain"/>
    <property type="match status" value="1"/>
</dbReference>
<name>A0AA46STF4_9XANT</name>
<gene>
    <name evidence="17" type="ORF">NG824_17255</name>
</gene>
<evidence type="ECO:0000256" key="11">
    <source>
        <dbReference type="ARBA" id="ARBA00022840"/>
    </source>
</evidence>
<keyword evidence="12" id="KW-0460">Magnesium</keyword>
<dbReference type="SUPFAM" id="SSF56059">
    <property type="entry name" value="Glutathione synthetase ATP-binding domain-like"/>
    <property type="match status" value="1"/>
</dbReference>
<accession>A0AA46STF4</accession>
<reference evidence="17" key="1">
    <citation type="submission" date="2022-06" db="EMBL/GenBank/DDBJ databases">
        <title>Dynamics of rice microbiomes reveals core vertical transmitted seed endophytes.</title>
        <authorList>
            <person name="Liao K."/>
            <person name="Zhang X."/>
        </authorList>
    </citation>
    <scope>NUCLEOTIDE SEQUENCE</scope>
    <source>
        <strain evidence="17">JR3-14</strain>
    </source>
</reference>
<dbReference type="EMBL" id="CP099534">
    <property type="protein sequence ID" value="UYK88205.1"/>
    <property type="molecule type" value="Genomic_DNA"/>
</dbReference>
<evidence type="ECO:0000256" key="6">
    <source>
        <dbReference type="ARBA" id="ARBA00021623"/>
    </source>
</evidence>
<evidence type="ECO:0000256" key="7">
    <source>
        <dbReference type="ARBA" id="ARBA00022679"/>
    </source>
</evidence>
<keyword evidence="10" id="KW-0418">Kinase</keyword>
<evidence type="ECO:0000256" key="9">
    <source>
        <dbReference type="ARBA" id="ARBA00022741"/>
    </source>
</evidence>
<comment type="pathway">
    <text evidence="3">Carbohydrate biosynthesis; gluconeogenesis.</text>
</comment>
<evidence type="ECO:0000256" key="14">
    <source>
        <dbReference type="ARBA" id="ARBA00047700"/>
    </source>
</evidence>
<evidence type="ECO:0000259" key="16">
    <source>
        <dbReference type="Pfam" id="PF01326"/>
    </source>
</evidence>
<keyword evidence="11" id="KW-0067">ATP-binding</keyword>
<dbReference type="PANTHER" id="PTHR43030">
    <property type="entry name" value="PHOSPHOENOLPYRUVATE SYNTHASE"/>
    <property type="match status" value="1"/>
</dbReference>
<comment type="catalytic activity">
    <reaction evidence="14">
        <text>pyruvate + ATP + H2O = phosphoenolpyruvate + AMP + phosphate + 2 H(+)</text>
        <dbReference type="Rhea" id="RHEA:11364"/>
        <dbReference type="ChEBI" id="CHEBI:15361"/>
        <dbReference type="ChEBI" id="CHEBI:15377"/>
        <dbReference type="ChEBI" id="CHEBI:15378"/>
        <dbReference type="ChEBI" id="CHEBI:30616"/>
        <dbReference type="ChEBI" id="CHEBI:43474"/>
        <dbReference type="ChEBI" id="CHEBI:58702"/>
        <dbReference type="ChEBI" id="CHEBI:456215"/>
        <dbReference type="EC" id="2.7.9.2"/>
    </reaction>
</comment>
<dbReference type="EC" id="2.7.9.2" evidence="5"/>
<evidence type="ECO:0000256" key="1">
    <source>
        <dbReference type="ARBA" id="ARBA00001946"/>
    </source>
</evidence>
<feature type="domain" description="Pyruvate phosphate dikinase AMP/ATP-binding" evidence="16">
    <location>
        <begin position="356"/>
        <end position="654"/>
    </location>
</feature>
<dbReference type="InterPro" id="IPR002192">
    <property type="entry name" value="PPDK_AMP/ATP-bd"/>
</dbReference>
<dbReference type="InterPro" id="IPR013815">
    <property type="entry name" value="ATP_grasp_subdomain_1"/>
</dbReference>
<dbReference type="AlphaFoldDB" id="A0AA46STF4"/>
<proteinExistence type="inferred from homology"/>
<evidence type="ECO:0000256" key="15">
    <source>
        <dbReference type="SAM" id="MobiDB-lite"/>
    </source>
</evidence>
<evidence type="ECO:0000256" key="5">
    <source>
        <dbReference type="ARBA" id="ARBA00011996"/>
    </source>
</evidence>
<evidence type="ECO:0000313" key="18">
    <source>
        <dbReference type="Proteomes" id="UP001164392"/>
    </source>
</evidence>
<dbReference type="RefSeq" id="WP_226978443.1">
    <property type="nucleotide sequence ID" value="NZ_CP099534.1"/>
</dbReference>
<organism evidence="17 18">
    <name type="scientific">Xanthomonas sacchari</name>
    <dbReference type="NCBI Taxonomy" id="56458"/>
    <lineage>
        <taxon>Bacteria</taxon>
        <taxon>Pseudomonadati</taxon>
        <taxon>Pseudomonadota</taxon>
        <taxon>Gammaproteobacteria</taxon>
        <taxon>Lysobacterales</taxon>
        <taxon>Lysobacteraceae</taxon>
        <taxon>Xanthomonas</taxon>
    </lineage>
</organism>
<keyword evidence="8" id="KW-0479">Metal-binding</keyword>
<keyword evidence="17" id="KW-0670">Pyruvate</keyword>
<dbReference type="GO" id="GO:0046872">
    <property type="term" value="F:metal ion binding"/>
    <property type="evidence" value="ECO:0007669"/>
    <property type="project" value="UniProtKB-KW"/>
</dbReference>
<comment type="function">
    <text evidence="2">Catalyzes the phosphorylation of pyruvate to phosphoenolpyruvate.</text>
</comment>
<dbReference type="GO" id="GO:0005524">
    <property type="term" value="F:ATP binding"/>
    <property type="evidence" value="ECO:0007669"/>
    <property type="project" value="UniProtKB-KW"/>
</dbReference>
<dbReference type="InterPro" id="IPR006319">
    <property type="entry name" value="PEP_synth"/>
</dbReference>
<dbReference type="Gene3D" id="3.30.1490.20">
    <property type="entry name" value="ATP-grasp fold, A domain"/>
    <property type="match status" value="1"/>
</dbReference>
<evidence type="ECO:0000256" key="2">
    <source>
        <dbReference type="ARBA" id="ARBA00002988"/>
    </source>
</evidence>
<evidence type="ECO:0000256" key="10">
    <source>
        <dbReference type="ARBA" id="ARBA00022777"/>
    </source>
</evidence>
<dbReference type="GO" id="GO:0008986">
    <property type="term" value="F:pyruvate, water dikinase activity"/>
    <property type="evidence" value="ECO:0007669"/>
    <property type="project" value="UniProtKB-EC"/>
</dbReference>
<evidence type="ECO:0000256" key="3">
    <source>
        <dbReference type="ARBA" id="ARBA00004742"/>
    </source>
</evidence>
<comment type="cofactor">
    <cofactor evidence="1">
        <name>Mg(2+)</name>
        <dbReference type="ChEBI" id="CHEBI:18420"/>
    </cofactor>
</comment>
<dbReference type="Gene3D" id="3.50.30.10">
    <property type="entry name" value="Phosphohistidine domain"/>
    <property type="match status" value="1"/>
</dbReference>
<dbReference type="PANTHER" id="PTHR43030:SF1">
    <property type="entry name" value="PHOSPHOENOLPYRUVATE SYNTHASE"/>
    <property type="match status" value="1"/>
</dbReference>
<evidence type="ECO:0000313" key="17">
    <source>
        <dbReference type="EMBL" id="UYK88205.1"/>
    </source>
</evidence>
<evidence type="ECO:0000256" key="13">
    <source>
        <dbReference type="ARBA" id="ARBA00033470"/>
    </source>
</evidence>
<sequence>MDRARPSLSWPRVSAWCVLFALLWPVAPTLAQTARKPSAYEQRPGSNAAVQPATGPDSLPRLDSRAQFLQLARVYNAGTALELPHLLFVIDRQQGGRVYYLNTPRFALHEQFVRQRLAPGMGKAALKAQYRDPQRRFLFGTLSWQQDLPGYTYEFWEGDVLTAPLLQQTDAALRASFFDALRFKTNSTLHEQVAKSAGLAFVTQEALLREQRFLPLNTGHAEGRLRIVRSEAQFRTLSPRDIPVLDEVPIALAPVAGLVTQRPSTLLSHVNLLAKGWGIPNVYVRDAQAALRQYDGRWVQLDVTHNDYRVTALAGPPTAAPAAASRTAARALPRPDLTVTALKPLAALRARDSRACGTKAANLGTLKAVLPPAARVPDGFCIPFAFYQATLQRLQVDQRLRDLQRRPGFATDAEVRRAALATLRAEIADAAPDPAFVRALETQWQGQLHGAGVFVRSSSNSEDLPGFSGAGLYTTVPNVTRADALAKAVQTVWASVYNFEAYEARAAAGLPQDAVAMAVLVQLAAPSDSSGVMITRDPFDAARRHVTYISAKRGLGIRVVEGKRQAEQVMYSSWSRAVQVLSRSAEDTQLVANAAGGVREVPIVGTRQVLTDALIARLAKVGAMTKQALGGADQDIEWAVVGDEVVILQARPYVERGGRQ</sequence>
<dbReference type="Proteomes" id="UP001164392">
    <property type="component" value="Chromosome"/>
</dbReference>
<keyword evidence="7" id="KW-0808">Transferase</keyword>
<evidence type="ECO:0000256" key="12">
    <source>
        <dbReference type="ARBA" id="ARBA00022842"/>
    </source>
</evidence>
<comment type="similarity">
    <text evidence="4">Belongs to the PEP-utilizing enzyme family.</text>
</comment>
<keyword evidence="9" id="KW-0547">Nucleotide-binding</keyword>
<evidence type="ECO:0000256" key="4">
    <source>
        <dbReference type="ARBA" id="ARBA00007837"/>
    </source>
</evidence>
<feature type="region of interest" description="Disordered" evidence="15">
    <location>
        <begin position="37"/>
        <end position="59"/>
    </location>
</feature>
<evidence type="ECO:0000256" key="8">
    <source>
        <dbReference type="ARBA" id="ARBA00022723"/>
    </source>
</evidence>